<keyword evidence="1" id="KW-0812">Transmembrane</keyword>
<evidence type="ECO:0000313" key="2">
    <source>
        <dbReference type="EMBL" id="GLB28406.1"/>
    </source>
</evidence>
<evidence type="ECO:0000313" key="5">
    <source>
        <dbReference type="Proteomes" id="UP001419084"/>
    </source>
</evidence>
<dbReference type="EMBL" id="BRPJ01000004">
    <property type="protein sequence ID" value="GLB28406.1"/>
    <property type="molecule type" value="Genomic_DNA"/>
</dbReference>
<keyword evidence="1" id="KW-1133">Transmembrane helix</keyword>
<name>A0A3E2NFD4_9FIRM</name>
<dbReference type="OrthoDB" id="1912973at2"/>
<proteinExistence type="predicted"/>
<accession>A0A3E2NFD4</accession>
<reference evidence="2 5" key="2">
    <citation type="journal article" date="2024" name="Int. J. Syst. Evol. Microbiol.">
        <title>Lacrimispora brassicae sp. nov. isolated from fermented cabbage, and proposal of Clostridium indicum Gundawar et al. 2019 and Clostridium methoxybenzovorans Mechichi et al. 1999 as heterotypic synonyms of Lacrimispora amygdalina (Parshina et al. 2003) Haas and Blanchard 2020 and Lacrimispora indolis (McClung and McCoy 1957) Haas and Blanchard 2020, respectively.</title>
        <authorList>
            <person name="Kobayashi H."/>
            <person name="Tanizawa Y."/>
            <person name="Sakamoto M."/>
            <person name="Ohkuma M."/>
            <person name="Tohno M."/>
        </authorList>
    </citation>
    <scope>NUCLEOTIDE SEQUENCE [LARGE SCALE GENOMIC DNA]</scope>
    <source>
        <strain evidence="2 5">DSM 12857</strain>
    </source>
</reference>
<feature type="transmembrane region" description="Helical" evidence="1">
    <location>
        <begin position="48"/>
        <end position="68"/>
    </location>
</feature>
<keyword evidence="5" id="KW-1185">Reference proteome</keyword>
<evidence type="ECO:0000256" key="1">
    <source>
        <dbReference type="SAM" id="Phobius"/>
    </source>
</evidence>
<feature type="transmembrane region" description="Helical" evidence="1">
    <location>
        <begin position="88"/>
        <end position="115"/>
    </location>
</feature>
<keyword evidence="1" id="KW-0472">Membrane</keyword>
<evidence type="ECO:0000313" key="4">
    <source>
        <dbReference type="Proteomes" id="UP000260680"/>
    </source>
</evidence>
<dbReference type="AlphaFoldDB" id="A0A3E2NFD4"/>
<dbReference type="RefSeq" id="WP_117416202.1">
    <property type="nucleotide sequence ID" value="NZ_BRPJ01000004.1"/>
</dbReference>
<dbReference type="Proteomes" id="UP000260680">
    <property type="component" value="Unassembled WGS sequence"/>
</dbReference>
<dbReference type="EMBL" id="QOHO01000019">
    <property type="protein sequence ID" value="RFZ79695.1"/>
    <property type="molecule type" value="Genomic_DNA"/>
</dbReference>
<organism evidence="3 4">
    <name type="scientific">Lacrimispora amygdalina</name>
    <dbReference type="NCBI Taxonomy" id="253257"/>
    <lineage>
        <taxon>Bacteria</taxon>
        <taxon>Bacillati</taxon>
        <taxon>Bacillota</taxon>
        <taxon>Clostridia</taxon>
        <taxon>Lachnospirales</taxon>
        <taxon>Lachnospiraceae</taxon>
        <taxon>Lacrimispora</taxon>
    </lineage>
</organism>
<protein>
    <submittedName>
        <fullName evidence="3">Uncharacterized protein</fullName>
    </submittedName>
</protein>
<evidence type="ECO:0000313" key="3">
    <source>
        <dbReference type="EMBL" id="RFZ79695.1"/>
    </source>
</evidence>
<feature type="transmembrane region" description="Helical" evidence="1">
    <location>
        <begin position="20"/>
        <end position="42"/>
    </location>
</feature>
<reference evidence="3 4" key="1">
    <citation type="submission" date="2018-07" db="EMBL/GenBank/DDBJ databases">
        <title>New species, Clostridium PI-S10-A1B.</title>
        <authorList>
            <person name="Krishna G."/>
            <person name="Summeta K."/>
            <person name="Shikha S."/>
            <person name="Prabhu P.B."/>
            <person name="Suresh K."/>
        </authorList>
    </citation>
    <scope>NUCLEOTIDE SEQUENCE [LARGE SCALE GENOMIC DNA]</scope>
    <source>
        <strain evidence="3 4">PI-S10-A1B</strain>
    </source>
</reference>
<gene>
    <name evidence="3" type="ORF">DS742_06600</name>
    <name evidence="2" type="ORF">LAD12857_03290</name>
</gene>
<sequence>MERLKDMGVDFYKCLKYSSLVSLIFMMVSGLCSFIISGGSLTTALECIKAVLFASGSIGLMIAAVSILKRDREKEKDWYEWKKRFKIFSYRVTIAIMSITILLYGCIIDEILFMLNH</sequence>
<dbReference type="Proteomes" id="UP001419084">
    <property type="component" value="Unassembled WGS sequence"/>
</dbReference>
<comment type="caution">
    <text evidence="3">The sequence shown here is derived from an EMBL/GenBank/DDBJ whole genome shotgun (WGS) entry which is preliminary data.</text>
</comment>